<evidence type="ECO:0008006" key="3">
    <source>
        <dbReference type="Google" id="ProtNLM"/>
    </source>
</evidence>
<accession>A0ABV9ZGJ8</accession>
<reference evidence="2" key="1">
    <citation type="journal article" date="2019" name="Int. J. Syst. Evol. Microbiol.">
        <title>The Global Catalogue of Microorganisms (GCM) 10K type strain sequencing project: providing services to taxonomists for standard genome sequencing and annotation.</title>
        <authorList>
            <consortium name="The Broad Institute Genomics Platform"/>
            <consortium name="The Broad Institute Genome Sequencing Center for Infectious Disease"/>
            <person name="Wu L."/>
            <person name="Ma J."/>
        </authorList>
    </citation>
    <scope>NUCLEOTIDE SEQUENCE [LARGE SCALE GENOMIC DNA]</scope>
    <source>
        <strain evidence="2">XZYJ18</strain>
    </source>
</reference>
<protein>
    <recommendedName>
        <fullName evidence="3">STAS domain-containing protein</fullName>
    </recommendedName>
</protein>
<gene>
    <name evidence="1" type="ORF">ACFPK1_16535</name>
</gene>
<keyword evidence="2" id="KW-1185">Reference proteome</keyword>
<organism evidence="1 2">
    <name type="scientific">Actinomycetospora rhizophila</name>
    <dbReference type="NCBI Taxonomy" id="1416876"/>
    <lineage>
        <taxon>Bacteria</taxon>
        <taxon>Bacillati</taxon>
        <taxon>Actinomycetota</taxon>
        <taxon>Actinomycetes</taxon>
        <taxon>Pseudonocardiales</taxon>
        <taxon>Pseudonocardiaceae</taxon>
        <taxon>Actinomycetospora</taxon>
    </lineage>
</organism>
<name>A0ABV9ZGJ8_9PSEU</name>
<proteinExistence type="predicted"/>
<dbReference type="RefSeq" id="WP_378022032.1">
    <property type="nucleotide sequence ID" value="NZ_JBHSKG010000008.1"/>
</dbReference>
<dbReference type="InterPro" id="IPR036513">
    <property type="entry name" value="STAS_dom_sf"/>
</dbReference>
<evidence type="ECO:0000313" key="2">
    <source>
        <dbReference type="Proteomes" id="UP001596175"/>
    </source>
</evidence>
<dbReference type="Gene3D" id="3.30.750.24">
    <property type="entry name" value="STAS domain"/>
    <property type="match status" value="1"/>
</dbReference>
<sequence>MYDGDVLIVFENDLDVAPHVRACVEEVRAAGTRIVVEQGRPDGAASTPCRLHLGGTLSFFTDAGAALVIASASDPCEGVFRLDLAPLDFLGLRGCAALLRGTRRLREHGGVLLIEHPRVPVRRVLHRGLVGARNVSVD</sequence>
<dbReference type="Proteomes" id="UP001596175">
    <property type="component" value="Unassembled WGS sequence"/>
</dbReference>
<evidence type="ECO:0000313" key="1">
    <source>
        <dbReference type="EMBL" id="MFC5139850.1"/>
    </source>
</evidence>
<dbReference type="SUPFAM" id="SSF52091">
    <property type="entry name" value="SpoIIaa-like"/>
    <property type="match status" value="1"/>
</dbReference>
<dbReference type="EMBL" id="JBHSKG010000008">
    <property type="protein sequence ID" value="MFC5139850.1"/>
    <property type="molecule type" value="Genomic_DNA"/>
</dbReference>
<comment type="caution">
    <text evidence="1">The sequence shown here is derived from an EMBL/GenBank/DDBJ whole genome shotgun (WGS) entry which is preliminary data.</text>
</comment>